<reference evidence="2 3" key="1">
    <citation type="journal article" date="2011" name="Genome Res.">
        <title>Phylogeny-wide analysis of social amoeba genomes highlights ancient origins for complex intercellular communication.</title>
        <authorList>
            <person name="Heidel A.J."/>
            <person name="Lawal H.M."/>
            <person name="Felder M."/>
            <person name="Schilde C."/>
            <person name="Helps N.R."/>
            <person name="Tunggal B."/>
            <person name="Rivero F."/>
            <person name="John U."/>
            <person name="Schleicher M."/>
            <person name="Eichinger L."/>
            <person name="Platzer M."/>
            <person name="Noegel A.A."/>
            <person name="Schaap P."/>
            <person name="Gloeckner G."/>
        </authorList>
    </citation>
    <scope>NUCLEOTIDE SEQUENCE [LARGE SCALE GENOMIC DNA]</scope>
    <source>
        <strain evidence="3">ATCC 26659 / Pp 5 / PN500</strain>
    </source>
</reference>
<comment type="catalytic activity">
    <reaction evidence="1">
        <text>queuosine 5'-phosphate + H2O = queuine + D-ribose 5-phosphate</text>
        <dbReference type="Rhea" id="RHEA:75387"/>
        <dbReference type="ChEBI" id="CHEBI:15377"/>
        <dbReference type="ChEBI" id="CHEBI:17433"/>
        <dbReference type="ChEBI" id="CHEBI:78346"/>
        <dbReference type="ChEBI" id="CHEBI:194371"/>
    </reaction>
    <physiologicalReaction direction="left-to-right" evidence="1">
        <dbReference type="Rhea" id="RHEA:75388"/>
    </physiologicalReaction>
</comment>
<gene>
    <name evidence="2" type="ORF">PPL_07857</name>
</gene>
<organism evidence="2 3">
    <name type="scientific">Heterostelium pallidum (strain ATCC 26659 / Pp 5 / PN500)</name>
    <name type="common">Cellular slime mold</name>
    <name type="synonym">Polysphondylium pallidum</name>
    <dbReference type="NCBI Taxonomy" id="670386"/>
    <lineage>
        <taxon>Eukaryota</taxon>
        <taxon>Amoebozoa</taxon>
        <taxon>Evosea</taxon>
        <taxon>Eumycetozoa</taxon>
        <taxon>Dictyostelia</taxon>
        <taxon>Acytosteliales</taxon>
        <taxon>Acytosteliaceae</taxon>
        <taxon>Heterostelium</taxon>
    </lineage>
</organism>
<dbReference type="GO" id="GO:0006400">
    <property type="term" value="P:tRNA modification"/>
    <property type="evidence" value="ECO:0007669"/>
    <property type="project" value="TreeGrafter"/>
</dbReference>
<keyword evidence="1" id="KW-0378">Hydrolase</keyword>
<comment type="similarity">
    <text evidence="1">Belongs to the QNG1 protein family.</text>
</comment>
<dbReference type="EC" id="3.2.2.-" evidence="1"/>
<dbReference type="PANTHER" id="PTHR21314:SF1">
    <property type="entry name" value="QUEUOSINE SALVAGE PROTEIN"/>
    <property type="match status" value="1"/>
</dbReference>
<proteinExistence type="inferred from homology"/>
<evidence type="ECO:0000313" key="3">
    <source>
        <dbReference type="Proteomes" id="UP000001396"/>
    </source>
</evidence>
<dbReference type="GO" id="GO:0016787">
    <property type="term" value="F:hydrolase activity"/>
    <property type="evidence" value="ECO:0007669"/>
    <property type="project" value="UniProtKB-KW"/>
</dbReference>
<dbReference type="EMBL" id="ADBJ01000035">
    <property type="protein sequence ID" value="EFA79439.1"/>
    <property type="molecule type" value="Genomic_DNA"/>
</dbReference>
<dbReference type="RefSeq" id="XP_020431560.1">
    <property type="nucleotide sequence ID" value="XM_020578691.1"/>
</dbReference>
<dbReference type="GeneID" id="31363338"/>
<dbReference type="PANTHER" id="PTHR21314">
    <property type="entry name" value="QUEUOSINE 5'-PHOSPHATE N-GLYCOSYLASE_HYDROLASE-RELATED"/>
    <property type="match status" value="1"/>
</dbReference>
<dbReference type="Pfam" id="PF10343">
    <property type="entry name" value="Q_salvage"/>
    <property type="match status" value="1"/>
</dbReference>
<dbReference type="OMA" id="VACIHRR"/>
<keyword evidence="3" id="KW-1185">Reference proteome</keyword>
<dbReference type="InParanoid" id="D3BH55"/>
<comment type="function">
    <text evidence="1">Catalyzes the hydrolysis of queuosine 5'-phosphate, releasing the nucleobase queuine (q). Is required for salvage of queuine from exogenous queuosine (Q) that is imported and then converted to queuosine 5'-phosphate intracellularly.</text>
</comment>
<accession>D3BH55</accession>
<evidence type="ECO:0000313" key="2">
    <source>
        <dbReference type="EMBL" id="EFA79439.1"/>
    </source>
</evidence>
<dbReference type="InterPro" id="IPR019438">
    <property type="entry name" value="Q_salvage"/>
</dbReference>
<dbReference type="AlphaFoldDB" id="D3BH55"/>
<protein>
    <recommendedName>
        <fullName evidence="1">Queuosine 5'-phosphate N-glycosylase/hydrolase</fullName>
        <ecNumber evidence="1">3.2.2.-</ecNumber>
    </recommendedName>
    <alternativeName>
        <fullName evidence="1">Queuosine-nucleotide N-glycosylase/hydrolase</fullName>
    </alternativeName>
</protein>
<dbReference type="Proteomes" id="UP000001396">
    <property type="component" value="Unassembled WGS sequence"/>
</dbReference>
<sequence length="363" mass="41624">MGKDISSNQPTISSEVLSSAAWLSEHSKDVKINSEAIDKFIREITKDEYDQKTSVMQFPLNFSNHEQEVNFWFVLDLINFGSGYRKELHEASGRGAYDTICYGLFGMFLSQSGNINAKFFKNLSLHEVSSYFNIPISVEVQQQPGIYAYKDSPLKPLAMSIHSVLRESATIVQDELGFDDFGSFIFKFTEPSSSSSSSSNSRPSACKLTERLVNTFPAFRDVSKYGESNTPIYLYKKAQLLCGDLHRRFKSLLPERFDFEDVDQLTVFTDNVVPAVLRKYGILEVSKELEEWLDSGKELPAGDREIELRSLAIHACHLLTERARLQNHEFIGNDMKFDYFLWTKGKDGEFRKVERHYTKSIYY</sequence>
<name>D3BH55_HETP5</name>
<evidence type="ECO:0000256" key="1">
    <source>
        <dbReference type="RuleBase" id="RU365002"/>
    </source>
</evidence>
<comment type="caution">
    <text evidence="2">The sequence shown here is derived from an EMBL/GenBank/DDBJ whole genome shotgun (WGS) entry which is preliminary data.</text>
</comment>